<comment type="caution">
    <text evidence="1">The sequence shown here is derived from an EMBL/GenBank/DDBJ whole genome shotgun (WGS) entry which is preliminary data.</text>
</comment>
<keyword evidence="2" id="KW-1185">Reference proteome</keyword>
<evidence type="ECO:0000313" key="2">
    <source>
        <dbReference type="Proteomes" id="UP000037035"/>
    </source>
</evidence>
<reference evidence="1 2" key="1">
    <citation type="submission" date="2015-08" db="EMBL/GenBank/DDBJ databases">
        <title>Next Generation Sequencing and Analysis of the Genome of Puccinia sorghi L Schw, the Causal Agent of Maize Common Rust.</title>
        <authorList>
            <person name="Rochi L."/>
            <person name="Burguener G."/>
            <person name="Darino M."/>
            <person name="Turjanski A."/>
            <person name="Kreff E."/>
            <person name="Dieguez M.J."/>
            <person name="Sacco F."/>
        </authorList>
    </citation>
    <scope>NUCLEOTIDE SEQUENCE [LARGE SCALE GENOMIC DNA]</scope>
    <source>
        <strain evidence="1 2">RO10H11247</strain>
    </source>
</reference>
<dbReference type="VEuPathDB" id="FungiDB:VP01_2882g4"/>
<name>A0A0L6V1Q6_9BASI</name>
<dbReference type="EMBL" id="LAVV01007815">
    <property type="protein sequence ID" value="KNZ54691.1"/>
    <property type="molecule type" value="Genomic_DNA"/>
</dbReference>
<accession>A0A0L6V1Q6</accession>
<gene>
    <name evidence="1" type="ORF">VP01_2882g4</name>
</gene>
<protein>
    <submittedName>
        <fullName evidence="1">Uncharacterized protein</fullName>
    </submittedName>
</protein>
<dbReference type="Proteomes" id="UP000037035">
    <property type="component" value="Unassembled WGS sequence"/>
</dbReference>
<proteinExistence type="predicted"/>
<sequence length="178" mass="20328">MLQKINTNGRIGQMEGTVMREFCKTQRFVSLNPGWSLCEGVKQDSGPPKRKPRRHLIEVHPDVYAAMFEKLQFEDETLKNYQDGPHGDKANILSRYVTQETLVRCSKTLYISKSKQNRMVAYDKGGRSHYGMVTHIYGLPDFGGRILVGIKKMTHLNLQVVQVVNDYELLDPSEVQAV</sequence>
<organism evidence="1 2">
    <name type="scientific">Puccinia sorghi</name>
    <dbReference type="NCBI Taxonomy" id="27349"/>
    <lineage>
        <taxon>Eukaryota</taxon>
        <taxon>Fungi</taxon>
        <taxon>Dikarya</taxon>
        <taxon>Basidiomycota</taxon>
        <taxon>Pucciniomycotina</taxon>
        <taxon>Pucciniomycetes</taxon>
        <taxon>Pucciniales</taxon>
        <taxon>Pucciniaceae</taxon>
        <taxon>Puccinia</taxon>
    </lineage>
</organism>
<dbReference type="AlphaFoldDB" id="A0A0L6V1Q6"/>
<evidence type="ECO:0000313" key="1">
    <source>
        <dbReference type="EMBL" id="KNZ54691.1"/>
    </source>
</evidence>